<dbReference type="AlphaFoldDB" id="A0A5E4PRH3"/>
<reference evidence="1 2" key="1">
    <citation type="submission" date="2017-07" db="EMBL/GenBank/DDBJ databases">
        <authorList>
            <person name="Talla V."/>
            <person name="Backstrom N."/>
        </authorList>
    </citation>
    <scope>NUCLEOTIDE SEQUENCE [LARGE SCALE GENOMIC DNA]</scope>
</reference>
<keyword evidence="2" id="KW-1185">Reference proteome</keyword>
<accession>A0A5E4PRH3</accession>
<dbReference type="EMBL" id="FZQP02000138">
    <property type="protein sequence ID" value="VVC87572.1"/>
    <property type="molecule type" value="Genomic_DNA"/>
</dbReference>
<dbReference type="Proteomes" id="UP000324832">
    <property type="component" value="Unassembled WGS sequence"/>
</dbReference>
<name>A0A5E4PRH3_9NEOP</name>
<sequence length="88" mass="9828">MRKAAPPCWKRSCSRSRRRLEALKAAETSGQLLVFHTSLPTRRRTTSWVRAARRPACVLSCSFVITHTATWPPLIPTASVCAATFSAW</sequence>
<evidence type="ECO:0000313" key="2">
    <source>
        <dbReference type="Proteomes" id="UP000324832"/>
    </source>
</evidence>
<gene>
    <name evidence="1" type="ORF">LSINAPIS_LOCUS1146</name>
</gene>
<protein>
    <submittedName>
        <fullName evidence="1">Uncharacterized protein</fullName>
    </submittedName>
</protein>
<proteinExistence type="predicted"/>
<organism evidence="1 2">
    <name type="scientific">Leptidea sinapis</name>
    <dbReference type="NCBI Taxonomy" id="189913"/>
    <lineage>
        <taxon>Eukaryota</taxon>
        <taxon>Metazoa</taxon>
        <taxon>Ecdysozoa</taxon>
        <taxon>Arthropoda</taxon>
        <taxon>Hexapoda</taxon>
        <taxon>Insecta</taxon>
        <taxon>Pterygota</taxon>
        <taxon>Neoptera</taxon>
        <taxon>Endopterygota</taxon>
        <taxon>Lepidoptera</taxon>
        <taxon>Glossata</taxon>
        <taxon>Ditrysia</taxon>
        <taxon>Papilionoidea</taxon>
        <taxon>Pieridae</taxon>
        <taxon>Dismorphiinae</taxon>
        <taxon>Leptidea</taxon>
    </lineage>
</organism>
<evidence type="ECO:0000313" key="1">
    <source>
        <dbReference type="EMBL" id="VVC87572.1"/>
    </source>
</evidence>